<evidence type="ECO:0000313" key="3">
    <source>
        <dbReference type="EMBL" id="TVY53733.1"/>
    </source>
</evidence>
<dbReference type="GO" id="GO:0006633">
    <property type="term" value="P:fatty acid biosynthetic process"/>
    <property type="evidence" value="ECO:0007669"/>
    <property type="project" value="TreeGrafter"/>
</dbReference>
<keyword evidence="4" id="KW-1185">Reference proteome</keyword>
<dbReference type="InterPro" id="IPR049552">
    <property type="entry name" value="PKS_DH_N"/>
</dbReference>
<feature type="region of interest" description="N-terminal hotdog fold" evidence="1">
    <location>
        <begin position="88"/>
        <end position="221"/>
    </location>
</feature>
<dbReference type="InterPro" id="IPR049551">
    <property type="entry name" value="PKS_DH_C"/>
</dbReference>
<evidence type="ECO:0000259" key="2">
    <source>
        <dbReference type="PROSITE" id="PS52019"/>
    </source>
</evidence>
<comment type="caution">
    <text evidence="3">The sequence shown here is derived from an EMBL/GenBank/DDBJ whole genome shotgun (WGS) entry which is preliminary data.</text>
</comment>
<dbReference type="PANTHER" id="PTHR43775:SF50">
    <property type="entry name" value="HIGHLY REDUCING POLYKETIDE SYNTHASE SRDA"/>
    <property type="match status" value="1"/>
</dbReference>
<dbReference type="InterPro" id="IPR020807">
    <property type="entry name" value="PKS_DH"/>
</dbReference>
<dbReference type="PROSITE" id="PS52019">
    <property type="entry name" value="PKS_MFAS_DH"/>
    <property type="match status" value="1"/>
</dbReference>
<dbReference type="Proteomes" id="UP000481288">
    <property type="component" value="Unassembled WGS sequence"/>
</dbReference>
<dbReference type="InterPro" id="IPR049900">
    <property type="entry name" value="PKS_mFAS_DH"/>
</dbReference>
<reference evidence="3 4" key="1">
    <citation type="submission" date="2018-05" db="EMBL/GenBank/DDBJ databases">
        <title>Whole genome sequencing for identification of molecular markers to develop diagnostic detection tools for the regulated plant pathogen Lachnellula willkommii.</title>
        <authorList>
            <person name="Giroux E."/>
            <person name="Bilodeau G."/>
        </authorList>
    </citation>
    <scope>NUCLEOTIDE SEQUENCE [LARGE SCALE GENOMIC DNA]</scope>
    <source>
        <strain evidence="3 4">CBS 625.97</strain>
    </source>
</reference>
<protein>
    <submittedName>
        <fullName evidence="3">Prosolanapyrone synthase</fullName>
    </submittedName>
</protein>
<sequence>MLHLAGSLFLRGYKLPFASINGIGLASAADTPRRGARRKSDVFDLVDSPGGTIRVIHDLPTYSWNHQHLLWNESRISSEYRNLRYRRHDLLGSRIPGSPGRTWWWRNTLKLQEVPWIQDHRLGQSIVFPAGAYLAMAIEGLCQIYDYSIKEKIALRDVHLLNLLVLEAEGDGVELTMQLESADASIVSDSDVWWRFEICSRTADILTVHAHGLVTMQGNLSLTKYSIPFLDSDMEEQDTRTWYSKMAKEGLCFGPEFQSLLEIKTDRGKRLPGVVAKTIYRQGGRSGSSPESNYAIHPATIDAMLQAAIVGSAAGVIQKFRGKIPVVVGDFHIFPGKAAVVAEEVCNIRTISEKVGFESIVALGELGNDSGQIIAQMKGVRYIPYRESSLQASVERNPYLRILWKPSISTMTGKNSNAFVRYLEQFVTCLPTPVRTSDVAYLAGTVDLITHRKGRAKILELREDYSNDLEELITSIGIGGNYKHFDSFTGAIVTSDGSIEINSRKLKPEPLFDLVIVSSRKLTSMVSSYFHSLTQYLVPNATLVFASDFTVALPFDQNQISLLL</sequence>
<feature type="region of interest" description="C-terminal hotdog fold" evidence="1">
    <location>
        <begin position="234"/>
        <end position="391"/>
    </location>
</feature>
<dbReference type="GO" id="GO:0004312">
    <property type="term" value="F:fatty acid synthase activity"/>
    <property type="evidence" value="ECO:0007669"/>
    <property type="project" value="TreeGrafter"/>
</dbReference>
<proteinExistence type="predicted"/>
<organism evidence="3 4">
    <name type="scientific">Lachnellula cervina</name>
    <dbReference type="NCBI Taxonomy" id="1316786"/>
    <lineage>
        <taxon>Eukaryota</taxon>
        <taxon>Fungi</taxon>
        <taxon>Dikarya</taxon>
        <taxon>Ascomycota</taxon>
        <taxon>Pezizomycotina</taxon>
        <taxon>Leotiomycetes</taxon>
        <taxon>Helotiales</taxon>
        <taxon>Lachnaceae</taxon>
        <taxon>Lachnellula</taxon>
    </lineage>
</organism>
<name>A0A7D8YTE3_9HELO</name>
<feature type="domain" description="PKS/mFAS DH" evidence="2">
    <location>
        <begin position="88"/>
        <end position="391"/>
    </location>
</feature>
<dbReference type="EMBL" id="QGMG01000419">
    <property type="protein sequence ID" value="TVY53733.1"/>
    <property type="molecule type" value="Genomic_DNA"/>
</dbReference>
<feature type="active site" description="Proton donor; for dehydratase activity" evidence="1">
    <location>
        <position position="302"/>
    </location>
</feature>
<dbReference type="Pfam" id="PF21089">
    <property type="entry name" value="PKS_DH_N"/>
    <property type="match status" value="1"/>
</dbReference>
<evidence type="ECO:0000256" key="1">
    <source>
        <dbReference type="PROSITE-ProRule" id="PRU01363"/>
    </source>
</evidence>
<feature type="non-terminal residue" evidence="3">
    <location>
        <position position="564"/>
    </location>
</feature>
<dbReference type="OrthoDB" id="329835at2759"/>
<dbReference type="InterPro" id="IPR042104">
    <property type="entry name" value="PKS_dehydratase_sf"/>
</dbReference>
<dbReference type="PANTHER" id="PTHR43775">
    <property type="entry name" value="FATTY ACID SYNTHASE"/>
    <property type="match status" value="1"/>
</dbReference>
<feature type="active site" description="Proton acceptor; for dehydratase activity" evidence="1">
    <location>
        <position position="120"/>
    </location>
</feature>
<dbReference type="InterPro" id="IPR050091">
    <property type="entry name" value="PKS_NRPS_Biosynth_Enz"/>
</dbReference>
<accession>A0A7D8YTE3</accession>
<evidence type="ECO:0000313" key="4">
    <source>
        <dbReference type="Proteomes" id="UP000481288"/>
    </source>
</evidence>
<dbReference type="AlphaFoldDB" id="A0A7D8YTE3"/>
<dbReference type="GO" id="GO:0044550">
    <property type="term" value="P:secondary metabolite biosynthetic process"/>
    <property type="evidence" value="ECO:0007669"/>
    <property type="project" value="TreeGrafter"/>
</dbReference>
<dbReference type="Pfam" id="PF14765">
    <property type="entry name" value="PS-DH"/>
    <property type="match status" value="1"/>
</dbReference>
<gene>
    <name evidence="3" type="primary">sol1_0</name>
    <name evidence="3" type="ORF">LCER1_G003697</name>
</gene>
<dbReference type="SMART" id="SM00826">
    <property type="entry name" value="PKS_DH"/>
    <property type="match status" value="1"/>
</dbReference>
<dbReference type="Gene3D" id="3.10.129.110">
    <property type="entry name" value="Polyketide synthase dehydratase"/>
    <property type="match status" value="1"/>
</dbReference>